<dbReference type="AlphaFoldDB" id="A0A0R3UB17"/>
<gene>
    <name evidence="1" type="ORF">MCOS_LOCUS4116</name>
</gene>
<dbReference type="Proteomes" id="UP000267029">
    <property type="component" value="Unassembled WGS sequence"/>
</dbReference>
<reference evidence="1 2" key="1">
    <citation type="submission" date="2018-10" db="EMBL/GenBank/DDBJ databases">
        <authorList>
            <consortium name="Pathogen Informatics"/>
        </authorList>
    </citation>
    <scope>NUCLEOTIDE SEQUENCE [LARGE SCALE GENOMIC DNA]</scope>
</reference>
<evidence type="ECO:0000313" key="1">
    <source>
        <dbReference type="EMBL" id="VDD78113.1"/>
    </source>
</evidence>
<keyword evidence="2" id="KW-1185">Reference proteome</keyword>
<evidence type="ECO:0000313" key="2">
    <source>
        <dbReference type="Proteomes" id="UP000267029"/>
    </source>
</evidence>
<name>A0A0R3UB17_MESCO</name>
<organism evidence="1 2">
    <name type="scientific">Mesocestoides corti</name>
    <name type="common">Flatworm</name>
    <dbReference type="NCBI Taxonomy" id="53468"/>
    <lineage>
        <taxon>Eukaryota</taxon>
        <taxon>Metazoa</taxon>
        <taxon>Spiralia</taxon>
        <taxon>Lophotrochozoa</taxon>
        <taxon>Platyhelminthes</taxon>
        <taxon>Cestoda</taxon>
        <taxon>Eucestoda</taxon>
        <taxon>Cyclophyllidea</taxon>
        <taxon>Mesocestoididae</taxon>
        <taxon>Mesocestoides</taxon>
    </lineage>
</organism>
<dbReference type="EMBL" id="UXSR01001292">
    <property type="protein sequence ID" value="VDD78113.1"/>
    <property type="molecule type" value="Genomic_DNA"/>
</dbReference>
<proteinExistence type="predicted"/>
<protein>
    <submittedName>
        <fullName evidence="1">Uncharacterized protein</fullName>
    </submittedName>
</protein>
<accession>A0A0R3UB17</accession>
<sequence length="118" mass="12864">MHHLIGIPHAKPGIRIEFTTSQPAFILSKFSRRLRLIASSIWPSNTTLSLLLLSPLQLVILLLASVAQPFRHGGGLVEGSGRFLERPCPASALAADGLRQEIDLEAEDFVVKLSHASF</sequence>